<comment type="caution">
    <text evidence="1">The sequence shown here is derived from an EMBL/GenBank/DDBJ whole genome shotgun (WGS) entry which is preliminary data.</text>
</comment>
<proteinExistence type="predicted"/>
<evidence type="ECO:0000313" key="2">
    <source>
        <dbReference type="Proteomes" id="UP000000321"/>
    </source>
</evidence>
<organism evidence="1 2">
    <name type="scientific">Aurantimonas manganoxydans (strain ATCC BAA-1229 / DSM 21871 / SI85-9A1)</name>
    <dbReference type="NCBI Taxonomy" id="287752"/>
    <lineage>
        <taxon>Bacteria</taxon>
        <taxon>Pseudomonadati</taxon>
        <taxon>Pseudomonadota</taxon>
        <taxon>Alphaproteobacteria</taxon>
        <taxon>Hyphomicrobiales</taxon>
        <taxon>Aurantimonadaceae</taxon>
        <taxon>Aurantimonas</taxon>
    </lineage>
</organism>
<accession>Q1YG91</accession>
<keyword evidence="2" id="KW-1185">Reference proteome</keyword>
<dbReference type="EMBL" id="AAPJ01000005">
    <property type="protein sequence ID" value="EAS49334.1"/>
    <property type="molecule type" value="Genomic_DNA"/>
</dbReference>
<dbReference type="RefSeq" id="WP_009210754.1">
    <property type="nucleotide sequence ID" value="NZ_BBWP01000008.1"/>
</dbReference>
<dbReference type="OrthoDB" id="7998346at2"/>
<name>Q1YG91_AURMS</name>
<dbReference type="Proteomes" id="UP000000321">
    <property type="component" value="Unassembled WGS sequence"/>
</dbReference>
<evidence type="ECO:0000313" key="1">
    <source>
        <dbReference type="EMBL" id="EAS49334.1"/>
    </source>
</evidence>
<reference evidence="1 2" key="1">
    <citation type="journal article" date="2008" name="Appl. Environ. Microbiol.">
        <title>Genomic insights into Mn(II) oxidation by the marine alphaproteobacterium Aurantimonas sp. strain SI85-9A1.</title>
        <authorList>
            <person name="Dick G.J."/>
            <person name="Podell S."/>
            <person name="Johnson H.A."/>
            <person name="Rivera-Espinoza Y."/>
            <person name="Bernier-Latmani R."/>
            <person name="McCarthy J.K."/>
            <person name="Torpey J.W."/>
            <person name="Clement B.G."/>
            <person name="Gaasterland T."/>
            <person name="Tebo B.M."/>
        </authorList>
    </citation>
    <scope>NUCLEOTIDE SEQUENCE [LARGE SCALE GENOMIC DNA]</scope>
    <source>
        <strain evidence="1 2">SI85-9A1</strain>
    </source>
</reference>
<sequence length="285" mass="31827">MTVERLTVQVESNIGEDGPLTVNDALRQFIDAFDLVTAAICEEQGGEAVKWRLVAMSKNSPATATAEAYSVDPSIEAGPIAHRGKRRFVEGMNRLSNGTADDWIFEKASLAKSFLRRNLNGVGRTTIDAYNDLPRPVIVEKTARSGLNALELRELQSQFDDIDLSREEWGSIEANVSEAKTYYSQPALYVKERKSLTVIPCVLSEEAARDAGPTHNWSEVWTGKRVRIRGQIFYNKLGQISRIRATKIHDIQPAPVRLSDIRNIDLTEGRSPNEHLSDFWDGKLG</sequence>
<dbReference type="BioCyc" id="AURANTIMONAS:SI859A1_02935-MONOMER"/>
<dbReference type="HOGENOM" id="CLU_975974_0_0_5"/>
<gene>
    <name evidence="1" type="ORF">SI859A1_02935</name>
</gene>
<dbReference type="AlphaFoldDB" id="Q1YG91"/>
<protein>
    <submittedName>
        <fullName evidence="1">Uncharacterized protein</fullName>
    </submittedName>
</protein>